<dbReference type="AlphaFoldDB" id="A0A7C8YSF3"/>
<evidence type="ECO:0000256" key="1">
    <source>
        <dbReference type="SAM" id="MobiDB-lite"/>
    </source>
</evidence>
<organism evidence="2">
    <name type="scientific">Opuntia streptacantha</name>
    <name type="common">Prickly pear cactus</name>
    <name type="synonym">Opuntia cardona</name>
    <dbReference type="NCBI Taxonomy" id="393608"/>
    <lineage>
        <taxon>Eukaryota</taxon>
        <taxon>Viridiplantae</taxon>
        <taxon>Streptophyta</taxon>
        <taxon>Embryophyta</taxon>
        <taxon>Tracheophyta</taxon>
        <taxon>Spermatophyta</taxon>
        <taxon>Magnoliopsida</taxon>
        <taxon>eudicotyledons</taxon>
        <taxon>Gunneridae</taxon>
        <taxon>Pentapetalae</taxon>
        <taxon>Caryophyllales</taxon>
        <taxon>Cactineae</taxon>
        <taxon>Cactaceae</taxon>
        <taxon>Opuntioideae</taxon>
        <taxon>Opuntia</taxon>
    </lineage>
</organism>
<dbReference type="EMBL" id="GISG01052023">
    <property type="protein sequence ID" value="MBA4625439.1"/>
    <property type="molecule type" value="Transcribed_RNA"/>
</dbReference>
<protein>
    <submittedName>
        <fullName evidence="2">Uncharacterized protein</fullName>
    </submittedName>
</protein>
<feature type="region of interest" description="Disordered" evidence="1">
    <location>
        <begin position="1"/>
        <end position="22"/>
    </location>
</feature>
<sequence>MADVDPCPSTTLTNGQPLGKRPPTVQLVSGALGELLVLQLAKKNSSKENQFVAEAKIGRGFLAKGSGVTCCRQTNPTGSPLISSNLPTGSKNSRKTEQR</sequence>
<feature type="region of interest" description="Disordered" evidence="1">
    <location>
        <begin position="73"/>
        <end position="99"/>
    </location>
</feature>
<accession>A0A7C8YSF3</accession>
<reference evidence="2" key="1">
    <citation type="journal article" date="2013" name="J. Plant Res.">
        <title>Effect of fungi and light on seed germination of three Opuntia species from semiarid lands of central Mexico.</title>
        <authorList>
            <person name="Delgado-Sanchez P."/>
            <person name="Jimenez-Bremont J.F."/>
            <person name="Guerrero-Gonzalez Mde L."/>
            <person name="Flores J."/>
        </authorList>
    </citation>
    <scope>NUCLEOTIDE SEQUENCE</scope>
    <source>
        <tissue evidence="2">Cladode</tissue>
    </source>
</reference>
<reference evidence="2" key="2">
    <citation type="submission" date="2020-07" db="EMBL/GenBank/DDBJ databases">
        <authorList>
            <person name="Vera ALvarez R."/>
            <person name="Arias-Moreno D.M."/>
            <person name="Jimenez-Jacinto V."/>
            <person name="Jimenez-Bremont J.F."/>
            <person name="Swaminathan K."/>
            <person name="Moose S.P."/>
            <person name="Guerrero-Gonzalez M.L."/>
            <person name="Marino-Ramirez L."/>
            <person name="Landsman D."/>
            <person name="Rodriguez-Kessler M."/>
            <person name="Delgado-Sanchez P."/>
        </authorList>
    </citation>
    <scope>NUCLEOTIDE SEQUENCE</scope>
    <source>
        <tissue evidence="2">Cladode</tissue>
    </source>
</reference>
<name>A0A7C8YSF3_OPUST</name>
<proteinExistence type="predicted"/>
<feature type="compositionally biased region" description="Polar residues" evidence="1">
    <location>
        <begin position="73"/>
        <end position="91"/>
    </location>
</feature>
<evidence type="ECO:0000313" key="2">
    <source>
        <dbReference type="EMBL" id="MBA4625439.1"/>
    </source>
</evidence>